<dbReference type="EMBL" id="BGZK01000298">
    <property type="protein sequence ID" value="GBP35077.1"/>
    <property type="molecule type" value="Genomic_DNA"/>
</dbReference>
<protein>
    <submittedName>
        <fullName evidence="1">Uncharacterized protein</fullName>
    </submittedName>
</protein>
<evidence type="ECO:0000313" key="1">
    <source>
        <dbReference type="EMBL" id="GBP35077.1"/>
    </source>
</evidence>
<proteinExistence type="predicted"/>
<dbReference type="Gene3D" id="3.30.200.20">
    <property type="entry name" value="Phosphorylase Kinase, domain 1"/>
    <property type="match status" value="1"/>
</dbReference>
<dbReference type="OrthoDB" id="7479224at2759"/>
<sequence>MNITRNPKTTPITEDYEISNTVLGLGINGKNNFSKETMVIEVAISEKNSLEYDQKKNYTDNLVKKTRKQCRSSRTQPQFDVAACSRSQDSDACDGWMRAYACLFLNYTKFNVK</sequence>
<reference evidence="1 2" key="1">
    <citation type="journal article" date="2019" name="Commun. Biol.">
        <title>The bagworm genome reveals a unique fibroin gene that provides high tensile strength.</title>
        <authorList>
            <person name="Kono N."/>
            <person name="Nakamura H."/>
            <person name="Ohtoshi R."/>
            <person name="Tomita M."/>
            <person name="Numata K."/>
            <person name="Arakawa K."/>
        </authorList>
    </citation>
    <scope>NUCLEOTIDE SEQUENCE [LARGE SCALE GENOMIC DNA]</scope>
</reference>
<keyword evidence="2" id="KW-1185">Reference proteome</keyword>
<gene>
    <name evidence="1" type="ORF">EVAR_75280_1</name>
</gene>
<dbReference type="Proteomes" id="UP000299102">
    <property type="component" value="Unassembled WGS sequence"/>
</dbReference>
<accession>A0A4C1V9X1</accession>
<organism evidence="1 2">
    <name type="scientific">Eumeta variegata</name>
    <name type="common">Bagworm moth</name>
    <name type="synonym">Eumeta japonica</name>
    <dbReference type="NCBI Taxonomy" id="151549"/>
    <lineage>
        <taxon>Eukaryota</taxon>
        <taxon>Metazoa</taxon>
        <taxon>Ecdysozoa</taxon>
        <taxon>Arthropoda</taxon>
        <taxon>Hexapoda</taxon>
        <taxon>Insecta</taxon>
        <taxon>Pterygota</taxon>
        <taxon>Neoptera</taxon>
        <taxon>Endopterygota</taxon>
        <taxon>Lepidoptera</taxon>
        <taxon>Glossata</taxon>
        <taxon>Ditrysia</taxon>
        <taxon>Tineoidea</taxon>
        <taxon>Psychidae</taxon>
        <taxon>Oiketicinae</taxon>
        <taxon>Eumeta</taxon>
    </lineage>
</organism>
<comment type="caution">
    <text evidence="1">The sequence shown here is derived from an EMBL/GenBank/DDBJ whole genome shotgun (WGS) entry which is preliminary data.</text>
</comment>
<dbReference type="AlphaFoldDB" id="A0A4C1V9X1"/>
<name>A0A4C1V9X1_EUMVA</name>
<evidence type="ECO:0000313" key="2">
    <source>
        <dbReference type="Proteomes" id="UP000299102"/>
    </source>
</evidence>